<feature type="signal peptide" evidence="2">
    <location>
        <begin position="1"/>
        <end position="27"/>
    </location>
</feature>
<protein>
    <recommendedName>
        <fullName evidence="5">LPXTG cell wall anchor domain-containing protein</fullName>
    </recommendedName>
</protein>
<feature type="transmembrane region" description="Helical" evidence="1">
    <location>
        <begin position="158"/>
        <end position="177"/>
    </location>
</feature>
<keyword evidence="1" id="KW-1133">Transmembrane helix</keyword>
<evidence type="ECO:0000313" key="4">
    <source>
        <dbReference type="Proteomes" id="UP001582793"/>
    </source>
</evidence>
<evidence type="ECO:0000256" key="1">
    <source>
        <dbReference type="SAM" id="Phobius"/>
    </source>
</evidence>
<sequence>MSRTPLRLAGGLLAVLCAVLVARPAAAEPRPSNPQGATVSLAATTVAAGQAIRFTGTGFVNEGERGQIVTIKLDDVDILGDVTASDSGAISGAVTIPAGTPAGSHWLRFLAGSGAENDGPARSLATDQFTVTAGGGTTTSPTPQVPGGELPKTGVDSAGWLAGALILPAAGLVLLVVERRRRQRAATADPR</sequence>
<name>A0ABV5D171_9ACTN</name>
<reference evidence="3 4" key="1">
    <citation type="submission" date="2024-04" db="EMBL/GenBank/DDBJ databases">
        <title>Polymorphospora sp. isolated from Baiyangdian Lake in Xiong'an New Area.</title>
        <authorList>
            <person name="Zhang X."/>
            <person name="Liu J."/>
        </authorList>
    </citation>
    <scope>NUCLEOTIDE SEQUENCE [LARGE SCALE GENOMIC DNA]</scope>
    <source>
        <strain evidence="3 4">2-325</strain>
    </source>
</reference>
<evidence type="ECO:0000313" key="3">
    <source>
        <dbReference type="EMBL" id="MFB6398012.1"/>
    </source>
</evidence>
<dbReference type="RefSeq" id="WP_375736910.1">
    <property type="nucleotide sequence ID" value="NZ_JBCGDC010000190.1"/>
</dbReference>
<feature type="chain" id="PRO_5045887018" description="LPXTG cell wall anchor domain-containing protein" evidence="2">
    <location>
        <begin position="28"/>
        <end position="191"/>
    </location>
</feature>
<keyword evidence="1" id="KW-0812">Transmembrane</keyword>
<gene>
    <name evidence="3" type="ORF">AAFH96_33785</name>
</gene>
<keyword evidence="2" id="KW-0732">Signal</keyword>
<accession>A0ABV5D171</accession>
<organism evidence="3 4">
    <name type="scientific">Polymorphospora lycopeni</name>
    <dbReference type="NCBI Taxonomy" id="3140240"/>
    <lineage>
        <taxon>Bacteria</taxon>
        <taxon>Bacillati</taxon>
        <taxon>Actinomycetota</taxon>
        <taxon>Actinomycetes</taxon>
        <taxon>Micromonosporales</taxon>
        <taxon>Micromonosporaceae</taxon>
        <taxon>Polymorphospora</taxon>
    </lineage>
</organism>
<keyword evidence="1" id="KW-0472">Membrane</keyword>
<dbReference type="EMBL" id="JBCGDC010000190">
    <property type="protein sequence ID" value="MFB6398012.1"/>
    <property type="molecule type" value="Genomic_DNA"/>
</dbReference>
<dbReference type="Proteomes" id="UP001582793">
    <property type="component" value="Unassembled WGS sequence"/>
</dbReference>
<evidence type="ECO:0008006" key="5">
    <source>
        <dbReference type="Google" id="ProtNLM"/>
    </source>
</evidence>
<evidence type="ECO:0000256" key="2">
    <source>
        <dbReference type="SAM" id="SignalP"/>
    </source>
</evidence>
<keyword evidence="4" id="KW-1185">Reference proteome</keyword>
<proteinExistence type="predicted"/>
<comment type="caution">
    <text evidence="3">The sequence shown here is derived from an EMBL/GenBank/DDBJ whole genome shotgun (WGS) entry which is preliminary data.</text>
</comment>